<gene>
    <name evidence="1" type="ORF">FOC37_09185</name>
</gene>
<keyword evidence="2" id="KW-1185">Reference proteome</keyword>
<sequence>MNDNKDMISLKKRIKFVQNKLDSISSAKDMTFADRIMLNNMDAYMSDLQAEQRALDIRHPLLDFMELRLKGSIVDLGTVPLEIMGIITSNLAAMVQRATHKLSSGRDSHKVPYSIKSSLNMRLAELSPGSTRLGLTFSTGQCELVETVSSKAIKEIINLLDAVDATTMMNQVAEIGFNSAQSLKKIVEECDKNHIDFDLSWIGPFSDGNRKVSVNSTKIKMLSDRLAATTISSPVIETIVGELASLSKYGKLEIEVDGEKIRASFPVDMLENIQKKHKVGKKLSLVVEVTDINNDNLGLHRKNYFVKSFN</sequence>
<accession>A0ABX6FA53</accession>
<dbReference type="Proteomes" id="UP000424966">
    <property type="component" value="Chromosome"/>
</dbReference>
<evidence type="ECO:0000313" key="1">
    <source>
        <dbReference type="EMBL" id="QGR70538.1"/>
    </source>
</evidence>
<name>A0ABX6FA53_YERIN</name>
<protein>
    <submittedName>
        <fullName evidence="1">Uncharacterized protein</fullName>
    </submittedName>
</protein>
<dbReference type="GeneID" id="58046433"/>
<evidence type="ECO:0000313" key="2">
    <source>
        <dbReference type="Proteomes" id="UP000424966"/>
    </source>
</evidence>
<proteinExistence type="predicted"/>
<dbReference type="EMBL" id="CP046294">
    <property type="protein sequence ID" value="QGR70538.1"/>
    <property type="molecule type" value="Genomic_DNA"/>
</dbReference>
<organism evidence="1 2">
    <name type="scientific">Yersinia intermedia</name>
    <dbReference type="NCBI Taxonomy" id="631"/>
    <lineage>
        <taxon>Bacteria</taxon>
        <taxon>Pseudomonadati</taxon>
        <taxon>Pseudomonadota</taxon>
        <taxon>Gammaproteobacteria</taxon>
        <taxon>Enterobacterales</taxon>
        <taxon>Yersiniaceae</taxon>
        <taxon>Yersinia</taxon>
    </lineage>
</organism>
<reference evidence="1 2" key="1">
    <citation type="submission" date="2019-11" db="EMBL/GenBank/DDBJ databases">
        <title>FDA dAtabase for Regulatory Grade micrObial Sequences (FDA-ARGOS): Supporting development and validation of Infectious Disease Dx tests.</title>
        <authorList>
            <person name="Patel R."/>
            <person name="Rucinski S."/>
            <person name="Tallon L."/>
            <person name="Sadzewicz L."/>
            <person name="Vavikolanu K."/>
            <person name="Mehta A."/>
            <person name="Aluvathingal J."/>
            <person name="Nadendla S."/>
            <person name="Nandy P."/>
            <person name="Geyer C."/>
            <person name="Yan Y."/>
            <person name="Sichtig H."/>
        </authorList>
    </citation>
    <scope>NUCLEOTIDE SEQUENCE [LARGE SCALE GENOMIC DNA]</scope>
    <source>
        <strain evidence="1 2">FDAARGOS_729</strain>
    </source>
</reference>
<dbReference type="RefSeq" id="WP_005182549.1">
    <property type="nucleotide sequence ID" value="NZ_CBCSII010000015.1"/>
</dbReference>